<dbReference type="InterPro" id="IPR001998">
    <property type="entry name" value="Xylose_isomerase"/>
</dbReference>
<evidence type="ECO:0000256" key="4">
    <source>
        <dbReference type="RuleBase" id="RU000609"/>
    </source>
</evidence>
<keyword evidence="4" id="KW-0859">Xylose metabolism</keyword>
<dbReference type="PROSITE" id="PS51415">
    <property type="entry name" value="XYLOSE_ISOMERASE"/>
    <property type="match status" value="1"/>
</dbReference>
<dbReference type="Gene3D" id="3.20.20.150">
    <property type="entry name" value="Divalent-metal-dependent TIM barrel enzymes"/>
    <property type="match status" value="1"/>
</dbReference>
<dbReference type="SUPFAM" id="SSF51658">
    <property type="entry name" value="Xylose isomerase-like"/>
    <property type="match status" value="1"/>
</dbReference>
<feature type="non-terminal residue" evidence="5">
    <location>
        <position position="1"/>
    </location>
</feature>
<keyword evidence="3 4" id="KW-0119">Carbohydrate metabolism</keyword>
<dbReference type="EC" id="5.3.1.5" evidence="4"/>
<proteinExistence type="inferred from homology"/>
<dbReference type="EMBL" id="CAJPEX010003593">
    <property type="protein sequence ID" value="CAG0922358.1"/>
    <property type="molecule type" value="Genomic_DNA"/>
</dbReference>
<dbReference type="InterPro" id="IPR036237">
    <property type="entry name" value="Xyl_isomerase-like_sf"/>
</dbReference>
<sequence>MYVACARMTTCWIIGLGSNWVNVLEVEMPVTDEGGEGFGGARTGCRGGLPGRHMLLGAVDGSELCKFNLEEGDSPKLTFTPLSSLILHSFLSSVSGKFCQGFPHMYVACARMTTCWIVGLGSNWVNVLEVEMPVTDEGGEGFGGVRTGCRGGLPGCRTLLGAVDGSELRKFVSCTQAENWRLKRAKLHQHQQQRGLLASAATSGSSLEEMMSDYPEDLVTLVVLLHAGDIISAKLSKEPKWGAIFDVTPQQVHTRVTTGAYGIFWGYKLGFLGSIDANTGSPDLGWDTDQFPTDVKAATLVMKAVLEQRGLAPGGLNFDAKVRRESPDVADMFIGHIGAMDTFARGLVNAAKIITDGLFEKGLQ</sequence>
<name>A0A7R9BV80_9CRUS</name>
<dbReference type="PANTHER" id="PTHR48306">
    <property type="entry name" value="XYLOSE ISOMERASE"/>
    <property type="match status" value="1"/>
</dbReference>
<accession>A0A7R9BV80</accession>
<dbReference type="GO" id="GO:0042732">
    <property type="term" value="P:D-xylose metabolic process"/>
    <property type="evidence" value="ECO:0007669"/>
    <property type="project" value="UniProtKB-KW"/>
</dbReference>
<dbReference type="GO" id="GO:0009045">
    <property type="term" value="F:xylose isomerase activity"/>
    <property type="evidence" value="ECO:0007669"/>
    <property type="project" value="UniProtKB-EC"/>
</dbReference>
<keyword evidence="6" id="KW-1185">Reference proteome</keyword>
<reference evidence="5" key="1">
    <citation type="submission" date="2020-11" db="EMBL/GenBank/DDBJ databases">
        <authorList>
            <person name="Tran Van P."/>
        </authorList>
    </citation>
    <scope>NUCLEOTIDE SEQUENCE</scope>
</reference>
<dbReference type="OrthoDB" id="1730074at2759"/>
<dbReference type="PRINTS" id="PR00688">
    <property type="entry name" value="XYLOSISMRASE"/>
</dbReference>
<dbReference type="Proteomes" id="UP000678499">
    <property type="component" value="Unassembled WGS sequence"/>
</dbReference>
<keyword evidence="2 4" id="KW-0413">Isomerase</keyword>
<evidence type="ECO:0000313" key="6">
    <source>
        <dbReference type="Proteomes" id="UP000678499"/>
    </source>
</evidence>
<gene>
    <name evidence="5" type="ORF">NMOB1V02_LOCUS9835</name>
</gene>
<dbReference type="AlphaFoldDB" id="A0A7R9BV80"/>
<comment type="similarity">
    <text evidence="4">Belongs to the xylose isomerase family.</text>
</comment>
<dbReference type="GO" id="GO:0046872">
    <property type="term" value="F:metal ion binding"/>
    <property type="evidence" value="ECO:0007669"/>
    <property type="project" value="UniProtKB-KW"/>
</dbReference>
<evidence type="ECO:0000313" key="5">
    <source>
        <dbReference type="EMBL" id="CAD7282206.1"/>
    </source>
</evidence>
<dbReference type="PANTHER" id="PTHR48306:SF1">
    <property type="entry name" value="XYLOSE ISOMERASE"/>
    <property type="match status" value="1"/>
</dbReference>
<comment type="catalytic activity">
    <reaction evidence="4">
        <text>alpha-D-xylose = alpha-D-xylulofuranose</text>
        <dbReference type="Rhea" id="RHEA:22816"/>
        <dbReference type="ChEBI" id="CHEBI:28518"/>
        <dbReference type="ChEBI" id="CHEBI:188998"/>
        <dbReference type="EC" id="5.3.1.5"/>
    </reaction>
</comment>
<organism evidence="5">
    <name type="scientific">Notodromas monacha</name>
    <dbReference type="NCBI Taxonomy" id="399045"/>
    <lineage>
        <taxon>Eukaryota</taxon>
        <taxon>Metazoa</taxon>
        <taxon>Ecdysozoa</taxon>
        <taxon>Arthropoda</taxon>
        <taxon>Crustacea</taxon>
        <taxon>Oligostraca</taxon>
        <taxon>Ostracoda</taxon>
        <taxon>Podocopa</taxon>
        <taxon>Podocopida</taxon>
        <taxon>Cypridocopina</taxon>
        <taxon>Cypridoidea</taxon>
        <taxon>Cyprididae</taxon>
        <taxon>Notodromas</taxon>
    </lineage>
</organism>
<dbReference type="EMBL" id="OA885630">
    <property type="protein sequence ID" value="CAD7282206.1"/>
    <property type="molecule type" value="Genomic_DNA"/>
</dbReference>
<evidence type="ECO:0000256" key="3">
    <source>
        <dbReference type="ARBA" id="ARBA00023277"/>
    </source>
</evidence>
<evidence type="ECO:0000256" key="2">
    <source>
        <dbReference type="ARBA" id="ARBA00023235"/>
    </source>
</evidence>
<keyword evidence="1 4" id="KW-0479">Metal-binding</keyword>
<evidence type="ECO:0000256" key="1">
    <source>
        <dbReference type="ARBA" id="ARBA00022723"/>
    </source>
</evidence>
<protein>
    <recommendedName>
        <fullName evidence="4">Xylose isomerase</fullName>
        <ecNumber evidence="4">5.3.1.5</ecNumber>
    </recommendedName>
</protein>